<organism evidence="1">
    <name type="scientific">Rhizophora mucronata</name>
    <name type="common">Asiatic mangrove</name>
    <dbReference type="NCBI Taxonomy" id="61149"/>
    <lineage>
        <taxon>Eukaryota</taxon>
        <taxon>Viridiplantae</taxon>
        <taxon>Streptophyta</taxon>
        <taxon>Embryophyta</taxon>
        <taxon>Tracheophyta</taxon>
        <taxon>Spermatophyta</taxon>
        <taxon>Magnoliopsida</taxon>
        <taxon>eudicotyledons</taxon>
        <taxon>Gunneridae</taxon>
        <taxon>Pentapetalae</taxon>
        <taxon>rosids</taxon>
        <taxon>fabids</taxon>
        <taxon>Malpighiales</taxon>
        <taxon>Rhizophoraceae</taxon>
        <taxon>Rhizophora</taxon>
    </lineage>
</organism>
<accession>A0A2P2QIC2</accession>
<protein>
    <submittedName>
        <fullName evidence="1">Uncharacterized protein</fullName>
    </submittedName>
</protein>
<evidence type="ECO:0000313" key="1">
    <source>
        <dbReference type="EMBL" id="MBX66731.1"/>
    </source>
</evidence>
<name>A0A2P2QIC2_RHIMU</name>
<dbReference type="EMBL" id="GGEC01086247">
    <property type="protein sequence ID" value="MBX66731.1"/>
    <property type="molecule type" value="Transcribed_RNA"/>
</dbReference>
<dbReference type="AlphaFoldDB" id="A0A2P2QIC2"/>
<proteinExistence type="predicted"/>
<sequence length="63" mass="7212">MGHSRLSTTMDCLSGCNIIKKIIMALLMDGLQSPFRKHKPLQWCLFVMDPRSSGLQTELYQQL</sequence>
<reference evidence="1" key="1">
    <citation type="submission" date="2018-02" db="EMBL/GenBank/DDBJ databases">
        <title>Rhizophora mucronata_Transcriptome.</title>
        <authorList>
            <person name="Meera S.P."/>
            <person name="Sreeshan A."/>
            <person name="Augustine A."/>
        </authorList>
    </citation>
    <scope>NUCLEOTIDE SEQUENCE</scope>
    <source>
        <tissue evidence="1">Leaf</tissue>
    </source>
</reference>